<sequence>MIHETTNTTFQNDTQQGVQLIDFWAQWCGPCRMQTPVVEELAETMGNQVSFHKLNVDCNQATAKECQIMSIPTLVIKKDGVVVDKISGYHSKEQLAQVLQAYLKE</sequence>
<dbReference type="PIRSF" id="PIRSF000077">
    <property type="entry name" value="Thioredoxin"/>
    <property type="match status" value="1"/>
</dbReference>
<feature type="active site" description="Nucleophile" evidence="9">
    <location>
        <position position="31"/>
    </location>
</feature>
<dbReference type="InterPro" id="IPR017937">
    <property type="entry name" value="Thioredoxin_CS"/>
</dbReference>
<name>A0A0R1VCP4_9LACO</name>
<evidence type="ECO:0000256" key="1">
    <source>
        <dbReference type="ARBA" id="ARBA00008987"/>
    </source>
</evidence>
<dbReference type="Pfam" id="PF00085">
    <property type="entry name" value="Thioredoxin"/>
    <property type="match status" value="1"/>
</dbReference>
<dbReference type="SUPFAM" id="SSF52833">
    <property type="entry name" value="Thioredoxin-like"/>
    <property type="match status" value="1"/>
</dbReference>
<evidence type="ECO:0000313" key="13">
    <source>
        <dbReference type="Proteomes" id="UP000051739"/>
    </source>
</evidence>
<accession>A0A0R1VCP4</accession>
<reference evidence="12 13" key="1">
    <citation type="journal article" date="2015" name="Genome Announc.">
        <title>Expanding the biotechnology potential of lactobacilli through comparative genomics of 213 strains and associated genera.</title>
        <authorList>
            <person name="Sun Z."/>
            <person name="Harris H.M."/>
            <person name="McCann A."/>
            <person name="Guo C."/>
            <person name="Argimon S."/>
            <person name="Zhang W."/>
            <person name="Yang X."/>
            <person name="Jeffery I.B."/>
            <person name="Cooney J.C."/>
            <person name="Kagawa T.F."/>
            <person name="Liu W."/>
            <person name="Song Y."/>
            <person name="Salvetti E."/>
            <person name="Wrobel A."/>
            <person name="Rasinkangas P."/>
            <person name="Parkhill J."/>
            <person name="Rea M.C."/>
            <person name="O'Sullivan O."/>
            <person name="Ritari J."/>
            <person name="Douillard F.P."/>
            <person name="Paul Ross R."/>
            <person name="Yang R."/>
            <person name="Briner A.E."/>
            <person name="Felis G.E."/>
            <person name="de Vos W.M."/>
            <person name="Barrangou R."/>
            <person name="Klaenhammer T.R."/>
            <person name="Caufield P.W."/>
            <person name="Cui Y."/>
            <person name="Zhang H."/>
            <person name="O'Toole P.W."/>
        </authorList>
    </citation>
    <scope>NUCLEOTIDE SEQUENCE [LARGE SCALE GENOMIC DNA]</scope>
    <source>
        <strain evidence="12 13">DSM 16045</strain>
    </source>
</reference>
<feature type="disulfide bond" description="Redox-active" evidence="10">
    <location>
        <begin position="28"/>
        <end position="31"/>
    </location>
</feature>
<dbReference type="NCBIfam" id="TIGR01068">
    <property type="entry name" value="thioredoxin"/>
    <property type="match status" value="1"/>
</dbReference>
<feature type="active site" description="Nucleophile" evidence="9">
    <location>
        <position position="28"/>
    </location>
</feature>
<dbReference type="Proteomes" id="UP000051739">
    <property type="component" value="Unassembled WGS sequence"/>
</dbReference>
<evidence type="ECO:0000256" key="6">
    <source>
        <dbReference type="ARBA" id="ARBA00023284"/>
    </source>
</evidence>
<evidence type="ECO:0000259" key="11">
    <source>
        <dbReference type="PROSITE" id="PS51352"/>
    </source>
</evidence>
<dbReference type="EMBL" id="AZFN01000004">
    <property type="protein sequence ID" value="KRM03261.1"/>
    <property type="molecule type" value="Genomic_DNA"/>
</dbReference>
<dbReference type="InterPro" id="IPR036249">
    <property type="entry name" value="Thioredoxin-like_sf"/>
</dbReference>
<dbReference type="FunFam" id="3.40.30.10:FF:000001">
    <property type="entry name" value="Thioredoxin"/>
    <property type="match status" value="1"/>
</dbReference>
<evidence type="ECO:0000256" key="4">
    <source>
        <dbReference type="ARBA" id="ARBA00022982"/>
    </source>
</evidence>
<dbReference type="GO" id="GO:0015035">
    <property type="term" value="F:protein-disulfide reductase activity"/>
    <property type="evidence" value="ECO:0007669"/>
    <property type="project" value="UniProtKB-UniRule"/>
</dbReference>
<dbReference type="PATRIC" id="fig|1423749.3.peg.1376"/>
<evidence type="ECO:0000256" key="10">
    <source>
        <dbReference type="PIRSR" id="PIRSR000077-4"/>
    </source>
</evidence>
<comment type="similarity">
    <text evidence="1 8">Belongs to the thioredoxin family.</text>
</comment>
<dbReference type="CDD" id="cd02947">
    <property type="entry name" value="TRX_family"/>
    <property type="match status" value="1"/>
</dbReference>
<dbReference type="Gene3D" id="3.40.30.10">
    <property type="entry name" value="Glutaredoxin"/>
    <property type="match status" value="1"/>
</dbReference>
<dbReference type="PANTHER" id="PTHR45663:SF11">
    <property type="entry name" value="GEO12009P1"/>
    <property type="match status" value="1"/>
</dbReference>
<keyword evidence="6 10" id="KW-0676">Redox-active center</keyword>
<feature type="domain" description="Thioredoxin" evidence="11">
    <location>
        <begin position="1"/>
        <end position="104"/>
    </location>
</feature>
<feature type="site" description="Contributes to redox potential value" evidence="9">
    <location>
        <position position="30"/>
    </location>
</feature>
<dbReference type="PANTHER" id="PTHR45663">
    <property type="entry name" value="GEO12009P1"/>
    <property type="match status" value="1"/>
</dbReference>
<dbReference type="RefSeq" id="WP_056936853.1">
    <property type="nucleotide sequence ID" value="NZ_AZFN01000004.1"/>
</dbReference>
<keyword evidence="5 10" id="KW-1015">Disulfide bond</keyword>
<evidence type="ECO:0000256" key="5">
    <source>
        <dbReference type="ARBA" id="ARBA00023157"/>
    </source>
</evidence>
<protein>
    <recommendedName>
        <fullName evidence="2 7">Thioredoxin</fullName>
    </recommendedName>
</protein>
<evidence type="ECO:0000313" key="12">
    <source>
        <dbReference type="EMBL" id="KRM03261.1"/>
    </source>
</evidence>
<organism evidence="12 13">
    <name type="scientific">Limosilactobacillus gastricus DSM 16045</name>
    <dbReference type="NCBI Taxonomy" id="1423749"/>
    <lineage>
        <taxon>Bacteria</taxon>
        <taxon>Bacillati</taxon>
        <taxon>Bacillota</taxon>
        <taxon>Bacilli</taxon>
        <taxon>Lactobacillales</taxon>
        <taxon>Lactobacillaceae</taxon>
        <taxon>Limosilactobacillus</taxon>
    </lineage>
</organism>
<feature type="site" description="Deprotonates C-terminal active site Cys" evidence="9">
    <location>
        <position position="22"/>
    </location>
</feature>
<proteinExistence type="inferred from homology"/>
<evidence type="ECO:0000256" key="9">
    <source>
        <dbReference type="PIRSR" id="PIRSR000077-1"/>
    </source>
</evidence>
<evidence type="ECO:0000256" key="2">
    <source>
        <dbReference type="ARBA" id="ARBA00020570"/>
    </source>
</evidence>
<dbReference type="PROSITE" id="PS00194">
    <property type="entry name" value="THIOREDOXIN_1"/>
    <property type="match status" value="1"/>
</dbReference>
<dbReference type="AlphaFoldDB" id="A0A0R1VCP4"/>
<keyword evidence="13" id="KW-1185">Reference proteome</keyword>
<feature type="site" description="Contributes to redox potential value" evidence="9">
    <location>
        <position position="29"/>
    </location>
</feature>
<dbReference type="PROSITE" id="PS51352">
    <property type="entry name" value="THIOREDOXIN_2"/>
    <property type="match status" value="1"/>
</dbReference>
<evidence type="ECO:0000256" key="8">
    <source>
        <dbReference type="PIRNR" id="PIRNR000077"/>
    </source>
</evidence>
<evidence type="ECO:0000256" key="7">
    <source>
        <dbReference type="NCBIfam" id="TIGR01068"/>
    </source>
</evidence>
<dbReference type="InterPro" id="IPR013766">
    <property type="entry name" value="Thioredoxin_domain"/>
</dbReference>
<keyword evidence="3" id="KW-0813">Transport</keyword>
<comment type="caution">
    <text evidence="12">The sequence shown here is derived from an EMBL/GenBank/DDBJ whole genome shotgun (WGS) entry which is preliminary data.</text>
</comment>
<evidence type="ECO:0000256" key="3">
    <source>
        <dbReference type="ARBA" id="ARBA00022448"/>
    </source>
</evidence>
<gene>
    <name evidence="12" type="ORF">FC60_GL001345</name>
</gene>
<dbReference type="InterPro" id="IPR005746">
    <property type="entry name" value="Thioredoxin"/>
</dbReference>
<dbReference type="PRINTS" id="PR00421">
    <property type="entry name" value="THIOREDOXIN"/>
</dbReference>
<keyword evidence="4" id="KW-0249">Electron transport</keyword>
<dbReference type="GO" id="GO:0045454">
    <property type="term" value="P:cell redox homeostasis"/>
    <property type="evidence" value="ECO:0007669"/>
    <property type="project" value="TreeGrafter"/>
</dbReference>
<dbReference type="GO" id="GO:0005829">
    <property type="term" value="C:cytosol"/>
    <property type="evidence" value="ECO:0007669"/>
    <property type="project" value="TreeGrafter"/>
</dbReference>